<keyword evidence="1" id="KW-0472">Membrane</keyword>
<evidence type="ECO:0000313" key="2">
    <source>
        <dbReference type="EMBL" id="QXE23082.1"/>
    </source>
</evidence>
<dbReference type="EMBL" id="CP021056">
    <property type="protein sequence ID" value="QXE23082.1"/>
    <property type="molecule type" value="Genomic_DNA"/>
</dbReference>
<dbReference type="KEGG" id="rsin:B6N60_01771"/>
<accession>A0A975Y4E6</accession>
<evidence type="ECO:0000256" key="1">
    <source>
        <dbReference type="SAM" id="Phobius"/>
    </source>
</evidence>
<reference evidence="2" key="1">
    <citation type="submission" date="2017-04" db="EMBL/GenBank/DDBJ databases">
        <title>Genome deletions in a multicellular cyanobacterial endosymbiont for morphological adaptation in marine diatoms.</title>
        <authorList>
            <person name="Wang Y."/>
            <person name="Gao H."/>
            <person name="Li R."/>
            <person name="Xu X."/>
        </authorList>
    </citation>
    <scope>NUCLEOTIDE SEQUENCE</scope>
    <source>
        <strain evidence="2">FACHB 800</strain>
    </source>
</reference>
<dbReference type="AlphaFoldDB" id="A0A975Y4E6"/>
<keyword evidence="3" id="KW-1185">Reference proteome</keyword>
<keyword evidence="1" id="KW-0812">Transmembrane</keyword>
<name>A0A975Y4E6_9NOST</name>
<dbReference type="Proteomes" id="UP000683511">
    <property type="component" value="Chromosome"/>
</dbReference>
<gene>
    <name evidence="2" type="ORF">B6N60_01771</name>
</gene>
<sequence length="38" mass="4136">MLLADKSSTEIWWSKADVEVGRLAILAFMTFPGIGIAP</sequence>
<keyword evidence="1" id="KW-1133">Transmembrane helix</keyword>
<proteinExistence type="predicted"/>
<feature type="transmembrane region" description="Helical" evidence="1">
    <location>
        <begin position="20"/>
        <end position="37"/>
    </location>
</feature>
<organism evidence="2 3">
    <name type="scientific">Richelia sinica FACHB-800</name>
    <dbReference type="NCBI Taxonomy" id="1357546"/>
    <lineage>
        <taxon>Bacteria</taxon>
        <taxon>Bacillati</taxon>
        <taxon>Cyanobacteriota</taxon>
        <taxon>Cyanophyceae</taxon>
        <taxon>Nostocales</taxon>
        <taxon>Nostocaceae</taxon>
        <taxon>Richelia</taxon>
    </lineage>
</organism>
<evidence type="ECO:0000313" key="3">
    <source>
        <dbReference type="Proteomes" id="UP000683511"/>
    </source>
</evidence>
<protein>
    <submittedName>
        <fullName evidence="2">Uncharacterized protein</fullName>
    </submittedName>
</protein>